<feature type="transmembrane region" description="Helical" evidence="2">
    <location>
        <begin position="70"/>
        <end position="87"/>
    </location>
</feature>
<feature type="transmembrane region" description="Helical" evidence="2">
    <location>
        <begin position="37"/>
        <end position="58"/>
    </location>
</feature>
<proteinExistence type="predicted"/>
<keyword evidence="2" id="KW-1133">Transmembrane helix</keyword>
<evidence type="ECO:0008006" key="5">
    <source>
        <dbReference type="Google" id="ProtNLM"/>
    </source>
</evidence>
<dbReference type="GO" id="GO:0005886">
    <property type="term" value="C:plasma membrane"/>
    <property type="evidence" value="ECO:0007669"/>
    <property type="project" value="TreeGrafter"/>
</dbReference>
<dbReference type="InterPro" id="IPR005325">
    <property type="entry name" value="DUF308_memb"/>
</dbReference>
<dbReference type="PANTHER" id="PTHR34989:SF1">
    <property type="entry name" value="PROTEIN HDED"/>
    <property type="match status" value="1"/>
</dbReference>
<feature type="region of interest" description="Disordered" evidence="1">
    <location>
        <begin position="186"/>
        <end position="218"/>
    </location>
</feature>
<reference evidence="3 4" key="1">
    <citation type="submission" date="2017-09" db="EMBL/GenBank/DDBJ databases">
        <title>Bacterial strain isolated from the female urinary microbiota.</title>
        <authorList>
            <person name="Thomas-White K."/>
            <person name="Kumar N."/>
            <person name="Forster S."/>
            <person name="Putonti C."/>
            <person name="Lawley T."/>
            <person name="Wolfe A.J."/>
        </authorList>
    </citation>
    <scope>NUCLEOTIDE SEQUENCE [LARGE SCALE GENOMIC DNA]</scope>
    <source>
        <strain evidence="3 4">UMB1301</strain>
    </source>
</reference>
<dbReference type="PANTHER" id="PTHR34989">
    <property type="entry name" value="PROTEIN HDED"/>
    <property type="match status" value="1"/>
</dbReference>
<dbReference type="Pfam" id="PF03729">
    <property type="entry name" value="DUF308"/>
    <property type="match status" value="2"/>
</dbReference>
<dbReference type="Proteomes" id="UP000235598">
    <property type="component" value="Unassembled WGS sequence"/>
</dbReference>
<feature type="compositionally biased region" description="Acidic residues" evidence="1">
    <location>
        <begin position="203"/>
        <end position="218"/>
    </location>
</feature>
<evidence type="ECO:0000256" key="1">
    <source>
        <dbReference type="SAM" id="MobiDB-lite"/>
    </source>
</evidence>
<gene>
    <name evidence="3" type="ORF">CJ199_09870</name>
</gene>
<protein>
    <recommendedName>
        <fullName evidence="5">HdeD family acid-resistance protein</fullName>
    </recommendedName>
</protein>
<dbReference type="OrthoDB" id="193343at2"/>
<feature type="transmembrane region" description="Helical" evidence="2">
    <location>
        <begin position="150"/>
        <end position="172"/>
    </location>
</feature>
<feature type="transmembrane region" description="Helical" evidence="2">
    <location>
        <begin position="123"/>
        <end position="144"/>
    </location>
</feature>
<keyword evidence="2" id="KW-0812">Transmembrane</keyword>
<evidence type="ECO:0000313" key="4">
    <source>
        <dbReference type="Proteomes" id="UP000235598"/>
    </source>
</evidence>
<name>A0A2N6VKN8_9MICO</name>
<feature type="transmembrane region" description="Helical" evidence="2">
    <location>
        <begin position="12"/>
        <end position="31"/>
    </location>
</feature>
<feature type="transmembrane region" description="Helical" evidence="2">
    <location>
        <begin position="93"/>
        <end position="116"/>
    </location>
</feature>
<dbReference type="RefSeq" id="WP_102239315.1">
    <property type="nucleotide sequence ID" value="NZ_PNHK01000004.1"/>
</dbReference>
<dbReference type="EMBL" id="PNHK01000004">
    <property type="protein sequence ID" value="PMD04669.1"/>
    <property type="molecule type" value="Genomic_DNA"/>
</dbReference>
<feature type="compositionally biased region" description="Basic and acidic residues" evidence="1">
    <location>
        <begin position="186"/>
        <end position="199"/>
    </location>
</feature>
<evidence type="ECO:0000256" key="2">
    <source>
        <dbReference type="SAM" id="Phobius"/>
    </source>
</evidence>
<accession>A0A2N6VKN8</accession>
<dbReference type="InterPro" id="IPR052712">
    <property type="entry name" value="Acid_resist_chaperone_HdeD"/>
</dbReference>
<evidence type="ECO:0000313" key="3">
    <source>
        <dbReference type="EMBL" id="PMD04669.1"/>
    </source>
</evidence>
<dbReference type="AlphaFoldDB" id="A0A2N6VKN8"/>
<sequence length="218" mass="23229">MLSLIYRQARNFFLAQGIFAVLAGLAILVWPGQSFVVVAYIFAGWLFADGVFSCFLWLRARRVPGAQLSVGKGIIQIILGIIIAMLPGVFASIILVIVSLAVFLIGAGLLMTGLVIKPTGNRSWIAFVICGVLAFAGSVMIVVFPRESTLALLTVVATVLIFVGAACLALGFKFGKSAQAVAERERAYSNPHNDGRGDVIEGTVEDTGNDDTPPEINR</sequence>
<organism evidence="3 4">
    <name type="scientific">Brevibacterium paucivorans</name>
    <dbReference type="NCBI Taxonomy" id="170994"/>
    <lineage>
        <taxon>Bacteria</taxon>
        <taxon>Bacillati</taxon>
        <taxon>Actinomycetota</taxon>
        <taxon>Actinomycetes</taxon>
        <taxon>Micrococcales</taxon>
        <taxon>Brevibacteriaceae</taxon>
        <taxon>Brevibacterium</taxon>
    </lineage>
</organism>
<keyword evidence="2" id="KW-0472">Membrane</keyword>
<comment type="caution">
    <text evidence="3">The sequence shown here is derived from an EMBL/GenBank/DDBJ whole genome shotgun (WGS) entry which is preliminary data.</text>
</comment>